<dbReference type="InterPro" id="IPR029063">
    <property type="entry name" value="SAM-dependent_MTases_sf"/>
</dbReference>
<evidence type="ECO:0000256" key="4">
    <source>
        <dbReference type="ARBA" id="ARBA00022603"/>
    </source>
</evidence>
<dbReference type="GO" id="GO:0004719">
    <property type="term" value="F:protein-L-isoaspartate (D-aspartate) O-methyltransferase activity"/>
    <property type="evidence" value="ECO:0007669"/>
    <property type="project" value="UniProtKB-UniRule"/>
</dbReference>
<evidence type="ECO:0000256" key="7">
    <source>
        <dbReference type="HAMAP-Rule" id="MF_00090"/>
    </source>
</evidence>
<dbReference type="EC" id="2.1.1.77" evidence="7"/>
<keyword evidence="5 7" id="KW-0808">Transferase</keyword>
<dbReference type="PANTHER" id="PTHR11579:SF0">
    <property type="entry name" value="PROTEIN-L-ISOASPARTATE(D-ASPARTATE) O-METHYLTRANSFERASE"/>
    <property type="match status" value="1"/>
</dbReference>
<comment type="similarity">
    <text evidence="2 7">Belongs to the methyltransferase superfamily. L-isoaspartyl/D-aspartyl protein methyltransferase family.</text>
</comment>
<dbReference type="PANTHER" id="PTHR11579">
    <property type="entry name" value="PROTEIN-L-ISOASPARTATE O-METHYLTRANSFERASE"/>
    <property type="match status" value="1"/>
</dbReference>
<proteinExistence type="inferred from homology"/>
<keyword evidence="6 7" id="KW-0949">S-adenosyl-L-methionine</keyword>
<evidence type="ECO:0000313" key="9">
    <source>
        <dbReference type="Proteomes" id="UP000006365"/>
    </source>
</evidence>
<dbReference type="SUPFAM" id="SSF53335">
    <property type="entry name" value="S-adenosyl-L-methionine-dependent methyltransferases"/>
    <property type="match status" value="1"/>
</dbReference>
<sequence>MSPPSTFDINRERMIEEQLVARGITDQRVLEAMRTVPRHLFVEDAIRAQAYGDFPLPIGSGQTISQPYVVALMTLALRLTGSEKVLEIGTGSGYHAAVLSRLCQRVYTVERIDGLVSRARKVFDRLRYHNIVSRIDDGTVGWPSEAPFDAIVVTAGGPRVPEPLIAQLADPGRLIMPVGGQDVQELQLVEKHEGSVRVTTIEQVRFVDLIGAYGWPN</sequence>
<feature type="active site" evidence="7">
    <location>
        <position position="65"/>
    </location>
</feature>
<keyword evidence="3 7" id="KW-0963">Cytoplasm</keyword>
<comment type="catalytic activity">
    <reaction evidence="7">
        <text>[protein]-L-isoaspartate + S-adenosyl-L-methionine = [protein]-L-isoaspartate alpha-methyl ester + S-adenosyl-L-homocysteine</text>
        <dbReference type="Rhea" id="RHEA:12705"/>
        <dbReference type="Rhea" id="RHEA-COMP:12143"/>
        <dbReference type="Rhea" id="RHEA-COMP:12144"/>
        <dbReference type="ChEBI" id="CHEBI:57856"/>
        <dbReference type="ChEBI" id="CHEBI:59789"/>
        <dbReference type="ChEBI" id="CHEBI:90596"/>
        <dbReference type="ChEBI" id="CHEBI:90598"/>
        <dbReference type="EC" id="2.1.1.77"/>
    </reaction>
</comment>
<keyword evidence="9" id="KW-1185">Reference proteome</keyword>
<dbReference type="GO" id="GO:0030091">
    <property type="term" value="P:protein repair"/>
    <property type="evidence" value="ECO:0007669"/>
    <property type="project" value="UniProtKB-UniRule"/>
</dbReference>
<dbReference type="GO" id="GO:0032259">
    <property type="term" value="P:methylation"/>
    <property type="evidence" value="ECO:0007669"/>
    <property type="project" value="UniProtKB-KW"/>
</dbReference>
<dbReference type="NCBIfam" id="TIGR00080">
    <property type="entry name" value="pimt"/>
    <property type="match status" value="1"/>
</dbReference>
<dbReference type="PROSITE" id="PS01279">
    <property type="entry name" value="PCMT"/>
    <property type="match status" value="1"/>
</dbReference>
<dbReference type="FunFam" id="3.40.50.150:FF:000010">
    <property type="entry name" value="Protein-L-isoaspartate O-methyltransferase"/>
    <property type="match status" value="1"/>
</dbReference>
<keyword evidence="4 7" id="KW-0489">Methyltransferase</keyword>
<comment type="function">
    <text evidence="7">Catalyzes the methyl esterification of L-isoaspartyl residues in peptides and proteins that result from spontaneous decomposition of normal L-aspartyl and L-asparaginyl residues. It plays a role in the repair and/or degradation of damaged proteins.</text>
</comment>
<evidence type="ECO:0000256" key="5">
    <source>
        <dbReference type="ARBA" id="ARBA00022679"/>
    </source>
</evidence>
<dbReference type="GO" id="GO:0005737">
    <property type="term" value="C:cytoplasm"/>
    <property type="evidence" value="ECO:0007669"/>
    <property type="project" value="UniProtKB-SubCell"/>
</dbReference>
<dbReference type="CDD" id="cd02440">
    <property type="entry name" value="AdoMet_MTases"/>
    <property type="match status" value="1"/>
</dbReference>
<accession>A0A7U3YK21</accession>
<dbReference type="Gene3D" id="3.40.50.150">
    <property type="entry name" value="Vaccinia Virus protein VP39"/>
    <property type="match status" value="1"/>
</dbReference>
<dbReference type="Pfam" id="PF01135">
    <property type="entry name" value="PCMT"/>
    <property type="match status" value="1"/>
</dbReference>
<protein>
    <recommendedName>
        <fullName evidence="7">Protein-L-isoaspartate O-methyltransferase</fullName>
        <ecNumber evidence="7">2.1.1.77</ecNumber>
    </recommendedName>
    <alternativeName>
        <fullName evidence="7">L-isoaspartyl protein carboxyl methyltransferase</fullName>
    </alternativeName>
    <alternativeName>
        <fullName evidence="7">Protein L-isoaspartyl methyltransferase</fullName>
    </alternativeName>
    <alternativeName>
        <fullName evidence="7">Protein-beta-aspartate methyltransferase</fullName>
        <shortName evidence="7">PIMT</shortName>
    </alternativeName>
</protein>
<evidence type="ECO:0000256" key="1">
    <source>
        <dbReference type="ARBA" id="ARBA00004496"/>
    </source>
</evidence>
<dbReference type="InterPro" id="IPR000682">
    <property type="entry name" value="PCMT"/>
</dbReference>
<dbReference type="EMBL" id="CP002364">
    <property type="protein sequence ID" value="ADW16821.1"/>
    <property type="molecule type" value="Genomic_DNA"/>
</dbReference>
<evidence type="ECO:0000256" key="3">
    <source>
        <dbReference type="ARBA" id="ARBA00022490"/>
    </source>
</evidence>
<name>A0A7U3YK21_DESPD</name>
<evidence type="ECO:0000313" key="8">
    <source>
        <dbReference type="EMBL" id="ADW16821.1"/>
    </source>
</evidence>
<evidence type="ECO:0000256" key="2">
    <source>
        <dbReference type="ARBA" id="ARBA00005369"/>
    </source>
</evidence>
<gene>
    <name evidence="7" type="primary">pcm</name>
    <name evidence="8" type="ordered locus">Despr_0645</name>
</gene>
<dbReference type="KEGG" id="dpr:Despr_0645"/>
<dbReference type="HAMAP" id="MF_00090">
    <property type="entry name" value="PIMT"/>
    <property type="match status" value="1"/>
</dbReference>
<comment type="subcellular location">
    <subcellularLocation>
        <location evidence="1 7">Cytoplasm</location>
    </subcellularLocation>
</comment>
<dbReference type="NCBIfam" id="NF001453">
    <property type="entry name" value="PRK00312.1"/>
    <property type="match status" value="1"/>
</dbReference>
<dbReference type="Proteomes" id="UP000006365">
    <property type="component" value="Chromosome"/>
</dbReference>
<reference evidence="8 9" key="1">
    <citation type="journal article" date="2011" name="Stand. Genomic Sci.">
        <title>Complete genome sequence of Desulfobulbus propionicus type strain (1pr3).</title>
        <authorList>
            <person name="Pagani I."/>
            <person name="Lapidus A."/>
            <person name="Nolan M."/>
            <person name="Lucas S."/>
            <person name="Hammon N."/>
            <person name="Deshpande S."/>
            <person name="Cheng J.F."/>
            <person name="Chertkov O."/>
            <person name="Davenport K."/>
            <person name="Tapia R."/>
            <person name="Han C."/>
            <person name="Goodwin L."/>
            <person name="Pitluck S."/>
            <person name="Liolios K."/>
            <person name="Mavromatis K."/>
            <person name="Ivanova N."/>
            <person name="Mikhailova N."/>
            <person name="Pati A."/>
            <person name="Chen A."/>
            <person name="Palaniappan K."/>
            <person name="Land M."/>
            <person name="Hauser L."/>
            <person name="Chang Y.J."/>
            <person name="Jeffries C.D."/>
            <person name="Detter J.C."/>
            <person name="Brambilla E."/>
            <person name="Kannan K.P."/>
            <person name="Djao O.D."/>
            <person name="Rohde M."/>
            <person name="Pukall R."/>
            <person name="Spring S."/>
            <person name="Goker M."/>
            <person name="Sikorski J."/>
            <person name="Woyke T."/>
            <person name="Bristow J."/>
            <person name="Eisen J.A."/>
            <person name="Markowitz V."/>
            <person name="Hugenholtz P."/>
            <person name="Kyrpides N.C."/>
            <person name="Klenk H.P."/>
        </authorList>
    </citation>
    <scope>NUCLEOTIDE SEQUENCE [LARGE SCALE GENOMIC DNA]</scope>
    <source>
        <strain evidence="9">ATCC 33891 / DSM 2032 / 1pr3</strain>
    </source>
</reference>
<organism evidence="8 9">
    <name type="scientific">Desulfobulbus propionicus (strain ATCC 33891 / DSM 2032 / VKM B-1956 / 1pr3)</name>
    <dbReference type="NCBI Taxonomy" id="577650"/>
    <lineage>
        <taxon>Bacteria</taxon>
        <taxon>Pseudomonadati</taxon>
        <taxon>Thermodesulfobacteriota</taxon>
        <taxon>Desulfobulbia</taxon>
        <taxon>Desulfobulbales</taxon>
        <taxon>Desulfobulbaceae</taxon>
        <taxon>Desulfobulbus</taxon>
    </lineage>
</organism>
<dbReference type="AlphaFoldDB" id="A0A7U3YK21"/>
<evidence type="ECO:0000256" key="6">
    <source>
        <dbReference type="ARBA" id="ARBA00022691"/>
    </source>
</evidence>